<organism evidence="2 3">
    <name type="scientific">Planoprotostelium fungivorum</name>
    <dbReference type="NCBI Taxonomy" id="1890364"/>
    <lineage>
        <taxon>Eukaryota</taxon>
        <taxon>Amoebozoa</taxon>
        <taxon>Evosea</taxon>
        <taxon>Variosea</taxon>
        <taxon>Cavosteliida</taxon>
        <taxon>Cavosteliaceae</taxon>
        <taxon>Planoprotostelium</taxon>
    </lineage>
</organism>
<dbReference type="AlphaFoldDB" id="A0A2P6MN14"/>
<accession>A0A2P6MN14</accession>
<feature type="non-terminal residue" evidence="2">
    <location>
        <position position="313"/>
    </location>
</feature>
<evidence type="ECO:0000313" key="2">
    <source>
        <dbReference type="EMBL" id="PRP73085.1"/>
    </source>
</evidence>
<protein>
    <submittedName>
        <fullName evidence="2">Uncharacterized protein</fullName>
    </submittedName>
</protein>
<evidence type="ECO:0000256" key="1">
    <source>
        <dbReference type="SAM" id="MobiDB-lite"/>
    </source>
</evidence>
<sequence>MNIQSLLAEFPAFTRKPVKKAAEEDDGNGDPFVGLAAGSANIKISLPLLEALAHLSSVGARDNNSDELQSANESARRILHEYMKNDFGEKRPIPKAFTDLFTPGAQSELNWEGVVLKIHQSYLESPELQSLMQKILRTPEEHPSDLPALKMSLERLPFQKGRFINQPEPMTPEMPRASQHHPKLLKVLPFVPVKPDADKRTIISMVPNAKPEGPISPQEDRRGEDDDEEEEENSSYRRTRFSGASSYKETLEERDEMPKLSSSFKETLSFPPSGMSTTTPPVPAKTITGFAVNKQNNNNEEVSPVNRKKRTSF</sequence>
<dbReference type="Proteomes" id="UP000241769">
    <property type="component" value="Unassembled WGS sequence"/>
</dbReference>
<name>A0A2P6MN14_9EUKA</name>
<comment type="caution">
    <text evidence="2">The sequence shown here is derived from an EMBL/GenBank/DDBJ whole genome shotgun (WGS) entry which is preliminary data.</text>
</comment>
<dbReference type="EMBL" id="MDYQ01000673">
    <property type="protein sequence ID" value="PRP73085.1"/>
    <property type="molecule type" value="Genomic_DNA"/>
</dbReference>
<feature type="region of interest" description="Disordered" evidence="1">
    <location>
        <begin position="204"/>
        <end position="313"/>
    </location>
</feature>
<gene>
    <name evidence="2" type="ORF">PROFUN_13661</name>
</gene>
<reference evidence="2 3" key="1">
    <citation type="journal article" date="2018" name="Genome Biol. Evol.">
        <title>Multiple Roots of Fruiting Body Formation in Amoebozoa.</title>
        <authorList>
            <person name="Hillmann F."/>
            <person name="Forbes G."/>
            <person name="Novohradska S."/>
            <person name="Ferling I."/>
            <person name="Riege K."/>
            <person name="Groth M."/>
            <person name="Westermann M."/>
            <person name="Marz M."/>
            <person name="Spaller T."/>
            <person name="Winckler T."/>
            <person name="Schaap P."/>
            <person name="Glockner G."/>
        </authorList>
    </citation>
    <scope>NUCLEOTIDE SEQUENCE [LARGE SCALE GENOMIC DNA]</scope>
    <source>
        <strain evidence="2 3">Jena</strain>
    </source>
</reference>
<evidence type="ECO:0000313" key="3">
    <source>
        <dbReference type="Proteomes" id="UP000241769"/>
    </source>
</evidence>
<keyword evidence="3" id="KW-1185">Reference proteome</keyword>
<dbReference type="InParanoid" id="A0A2P6MN14"/>
<proteinExistence type="predicted"/>